<evidence type="ECO:0000256" key="7">
    <source>
        <dbReference type="SAM" id="Coils"/>
    </source>
</evidence>
<dbReference type="GO" id="GO:0042054">
    <property type="term" value="F:histone methyltransferase activity"/>
    <property type="evidence" value="ECO:0007669"/>
    <property type="project" value="TreeGrafter"/>
</dbReference>
<feature type="compositionally biased region" description="Low complexity" evidence="8">
    <location>
        <begin position="87"/>
        <end position="96"/>
    </location>
</feature>
<evidence type="ECO:0000313" key="11">
    <source>
        <dbReference type="EMBL" id="OXA53191.1"/>
    </source>
</evidence>
<dbReference type="Pfam" id="PF06325">
    <property type="entry name" value="PrmA"/>
    <property type="match status" value="1"/>
</dbReference>
<dbReference type="GO" id="GO:0035242">
    <property type="term" value="F:protein-arginine omega-N asymmetric methyltransferase activity"/>
    <property type="evidence" value="ECO:0007669"/>
    <property type="project" value="UniProtKB-EC"/>
</dbReference>
<keyword evidence="3 6" id="KW-0949">S-adenosyl-L-methionine</keyword>
<organism evidence="11 12">
    <name type="scientific">Folsomia candida</name>
    <name type="common">Springtail</name>
    <dbReference type="NCBI Taxonomy" id="158441"/>
    <lineage>
        <taxon>Eukaryota</taxon>
        <taxon>Metazoa</taxon>
        <taxon>Ecdysozoa</taxon>
        <taxon>Arthropoda</taxon>
        <taxon>Hexapoda</taxon>
        <taxon>Collembola</taxon>
        <taxon>Entomobryomorpha</taxon>
        <taxon>Isotomoidea</taxon>
        <taxon>Isotomidae</taxon>
        <taxon>Proisotominae</taxon>
        <taxon>Folsomia</taxon>
    </lineage>
</organism>
<dbReference type="InterPro" id="IPR029063">
    <property type="entry name" value="SAM-dependent_MTases_sf"/>
</dbReference>
<dbReference type="GO" id="GO:0032259">
    <property type="term" value="P:methylation"/>
    <property type="evidence" value="ECO:0007669"/>
    <property type="project" value="UniProtKB-KW"/>
</dbReference>
<comment type="caution">
    <text evidence="11">The sequence shown here is derived from an EMBL/GenBank/DDBJ whole genome shotgun (WGS) entry which is preliminary data.</text>
</comment>
<dbReference type="PANTHER" id="PTHR11006">
    <property type="entry name" value="PROTEIN ARGININE N-METHYLTRANSFERASE"/>
    <property type="match status" value="1"/>
</dbReference>
<dbReference type="InterPro" id="IPR025799">
    <property type="entry name" value="Arg_MeTrfase"/>
</dbReference>
<feature type="chain" id="PRO_5012466161" evidence="9">
    <location>
        <begin position="28"/>
        <end position="633"/>
    </location>
</feature>
<dbReference type="GO" id="GO:0005634">
    <property type="term" value="C:nucleus"/>
    <property type="evidence" value="ECO:0007669"/>
    <property type="project" value="TreeGrafter"/>
</dbReference>
<evidence type="ECO:0000256" key="6">
    <source>
        <dbReference type="PROSITE-ProRule" id="PRU01015"/>
    </source>
</evidence>
<sequence length="633" mass="72544">MTTHSKFGNESFLHLLVKLMVVVRVRCQPELRAAVGALRNTTENENLDNSTGCPSEDWRTMNPTQADEVKSKMSWADRILNQDESDSASSSDYQSSKGDEYDDEVQHWEDLEEDFSNIPLCLFCQEHINVSDIYTHLKDDHNLDLLELQKKYKMDQESFIKMVNWVRHLGKSISLDKLFDETDQDLKLVVMRNVLFDYSTGKPSGVKPPWDDDKWLEPSMENDMFLTYWLDFDDKEDDPSLFENSASVATEAPQVSPVVMDLLVKDESDGALGSDLRRSFRIKTTTPEIEQAEACAKDVRDLEAKLQTLQIKNQKMKEVMSRIAGDGNSKEDKSPVTMRPCDDNGDGKPSSHDEEYFESYDGIDIHAEMLKDHPRTLAYKRAILNNKKDFFGKRVLDLGCGTGILSMFCVDAGAERVCAVDISKIIFDAMDICYENNKEEHITFFHKKLEDIGEDEIAKVDILISEFMGYFLLFEDDYQNNIGTWNNMHGYKMSVLKRKALLEACVKSMEPCAIASEEVPIKKLDLHTCKNRDLIIDDTFQLKITRTCSLTAICGYFSVGFNDGKQYKEVLSTSPNAPLTHWKQTVFYLPERMNVSEGDVVPIEFRCTPHPECDRWLKVVMKIGRYSCTFEMK</sequence>
<feature type="compositionally biased region" description="Polar residues" evidence="8">
    <location>
        <begin position="43"/>
        <end position="53"/>
    </location>
</feature>
<proteinExistence type="predicted"/>
<keyword evidence="12" id="KW-1185">Reference proteome</keyword>
<comment type="catalytic activity">
    <reaction evidence="5">
        <text>L-arginyl-[protein] + S-adenosyl-L-methionine = N(omega)-methyl-L-arginyl-[protein] + S-adenosyl-L-homocysteine + H(+)</text>
        <dbReference type="Rhea" id="RHEA:48100"/>
        <dbReference type="Rhea" id="RHEA-COMP:10532"/>
        <dbReference type="Rhea" id="RHEA-COMP:11990"/>
        <dbReference type="ChEBI" id="CHEBI:15378"/>
        <dbReference type="ChEBI" id="CHEBI:29965"/>
        <dbReference type="ChEBI" id="CHEBI:57856"/>
        <dbReference type="ChEBI" id="CHEBI:59789"/>
        <dbReference type="ChEBI" id="CHEBI:65280"/>
    </reaction>
    <physiologicalReaction direction="left-to-right" evidence="5">
        <dbReference type="Rhea" id="RHEA:48101"/>
    </physiologicalReaction>
</comment>
<dbReference type="Gene3D" id="2.70.160.11">
    <property type="entry name" value="Hnrnp arginine n-methyltransferase1"/>
    <property type="match status" value="1"/>
</dbReference>
<evidence type="ECO:0000256" key="2">
    <source>
        <dbReference type="ARBA" id="ARBA00022679"/>
    </source>
</evidence>
<evidence type="ECO:0000256" key="8">
    <source>
        <dbReference type="SAM" id="MobiDB-lite"/>
    </source>
</evidence>
<evidence type="ECO:0000256" key="1">
    <source>
        <dbReference type="ARBA" id="ARBA00022603"/>
    </source>
</evidence>
<reference evidence="11 12" key="1">
    <citation type="submission" date="2015-12" db="EMBL/GenBank/DDBJ databases">
        <title>The genome of Folsomia candida.</title>
        <authorList>
            <person name="Faddeeva A."/>
            <person name="Derks M.F."/>
            <person name="Anvar Y."/>
            <person name="Smit S."/>
            <person name="Van Straalen N."/>
            <person name="Roelofs D."/>
        </authorList>
    </citation>
    <scope>NUCLEOTIDE SEQUENCE [LARGE SCALE GENOMIC DNA]</scope>
    <source>
        <strain evidence="11 12">VU population</strain>
        <tissue evidence="11">Whole body</tissue>
    </source>
</reference>
<comment type="catalytic activity">
    <reaction evidence="4">
        <text>L-arginyl-[protein] + 2 S-adenosyl-L-methionine = N(omega),N(omega)-dimethyl-L-arginyl-[protein] + 2 S-adenosyl-L-homocysteine + 2 H(+)</text>
        <dbReference type="Rhea" id="RHEA:48096"/>
        <dbReference type="Rhea" id="RHEA-COMP:10532"/>
        <dbReference type="Rhea" id="RHEA-COMP:11991"/>
        <dbReference type="ChEBI" id="CHEBI:15378"/>
        <dbReference type="ChEBI" id="CHEBI:29965"/>
        <dbReference type="ChEBI" id="CHEBI:57856"/>
        <dbReference type="ChEBI" id="CHEBI:59789"/>
        <dbReference type="ChEBI" id="CHEBI:61897"/>
        <dbReference type="EC" id="2.1.1.319"/>
    </reaction>
    <physiologicalReaction direction="left-to-right" evidence="4">
        <dbReference type="Rhea" id="RHEA:48097"/>
    </physiologicalReaction>
</comment>
<keyword evidence="9" id="KW-0732">Signal</keyword>
<dbReference type="PROSITE" id="PS51678">
    <property type="entry name" value="SAM_MT_PRMT"/>
    <property type="match status" value="1"/>
</dbReference>
<evidence type="ECO:0000256" key="9">
    <source>
        <dbReference type="SAM" id="SignalP"/>
    </source>
</evidence>
<feature type="domain" description="Protein arginine N-methyltransferase" evidence="10">
    <location>
        <begin position="470"/>
        <end position="622"/>
    </location>
</feature>
<accession>A0A226E8J6</accession>
<feature type="compositionally biased region" description="Basic and acidic residues" evidence="8">
    <location>
        <begin position="328"/>
        <end position="353"/>
    </location>
</feature>
<dbReference type="OMA" id="FKLINCV"/>
<protein>
    <submittedName>
        <fullName evidence="11">Protein arginine N-methyltransferase 3</fullName>
    </submittedName>
</protein>
<dbReference type="AlphaFoldDB" id="A0A226E8J6"/>
<dbReference type="OrthoDB" id="7848332at2759"/>
<evidence type="ECO:0000256" key="3">
    <source>
        <dbReference type="ARBA" id="ARBA00022691"/>
    </source>
</evidence>
<dbReference type="STRING" id="158441.A0A226E8J6"/>
<dbReference type="InterPro" id="IPR055135">
    <property type="entry name" value="PRMT_dom"/>
</dbReference>
<dbReference type="PANTHER" id="PTHR11006:SF53">
    <property type="entry name" value="PROTEIN ARGININE N-METHYLTRANSFERASE 3"/>
    <property type="match status" value="1"/>
</dbReference>
<dbReference type="Pfam" id="PF22528">
    <property type="entry name" value="PRMT_C"/>
    <property type="match status" value="1"/>
</dbReference>
<evidence type="ECO:0000256" key="4">
    <source>
        <dbReference type="ARBA" id="ARBA00047384"/>
    </source>
</evidence>
<feature type="coiled-coil region" evidence="7">
    <location>
        <begin position="292"/>
        <end position="319"/>
    </location>
</feature>
<evidence type="ECO:0000259" key="10">
    <source>
        <dbReference type="Pfam" id="PF22528"/>
    </source>
</evidence>
<keyword evidence="7" id="KW-0175">Coiled coil</keyword>
<name>A0A226E8J6_FOLCA</name>
<dbReference type="EMBL" id="LNIX01000006">
    <property type="protein sequence ID" value="OXA53191.1"/>
    <property type="molecule type" value="Genomic_DNA"/>
</dbReference>
<gene>
    <name evidence="11" type="ORF">Fcan01_12031</name>
</gene>
<feature type="region of interest" description="Disordered" evidence="8">
    <location>
        <begin position="322"/>
        <end position="353"/>
    </location>
</feature>
<keyword evidence="1 6" id="KW-0489">Methyltransferase</keyword>
<dbReference type="SUPFAM" id="SSF57667">
    <property type="entry name" value="beta-beta-alpha zinc fingers"/>
    <property type="match status" value="1"/>
</dbReference>
<dbReference type="Proteomes" id="UP000198287">
    <property type="component" value="Unassembled WGS sequence"/>
</dbReference>
<dbReference type="InterPro" id="IPR036236">
    <property type="entry name" value="Znf_C2H2_sf"/>
</dbReference>
<dbReference type="Gene3D" id="3.40.50.150">
    <property type="entry name" value="Vaccinia Virus protein VP39"/>
    <property type="match status" value="1"/>
</dbReference>
<evidence type="ECO:0000313" key="12">
    <source>
        <dbReference type="Proteomes" id="UP000198287"/>
    </source>
</evidence>
<feature type="signal peptide" evidence="9">
    <location>
        <begin position="1"/>
        <end position="27"/>
    </location>
</feature>
<feature type="region of interest" description="Disordered" evidence="8">
    <location>
        <begin position="81"/>
        <end position="103"/>
    </location>
</feature>
<evidence type="ECO:0000256" key="5">
    <source>
        <dbReference type="ARBA" id="ARBA00049303"/>
    </source>
</evidence>
<keyword evidence="2 6" id="KW-0808">Transferase</keyword>
<feature type="region of interest" description="Disordered" evidence="8">
    <location>
        <begin position="43"/>
        <end position="67"/>
    </location>
</feature>
<dbReference type="CDD" id="cd02440">
    <property type="entry name" value="AdoMet_MTases"/>
    <property type="match status" value="1"/>
</dbReference>
<dbReference type="SUPFAM" id="SSF53335">
    <property type="entry name" value="S-adenosyl-L-methionine-dependent methyltransferases"/>
    <property type="match status" value="1"/>
</dbReference>